<gene>
    <name evidence="1" type="ORF">BO94DRAFT_240495</name>
</gene>
<proteinExistence type="predicted"/>
<reference evidence="1 2" key="1">
    <citation type="submission" date="2016-12" db="EMBL/GenBank/DDBJ databases">
        <title>The genomes of Aspergillus section Nigri reveals drivers in fungal speciation.</title>
        <authorList>
            <consortium name="DOE Joint Genome Institute"/>
            <person name="Vesth T.C."/>
            <person name="Nybo J."/>
            <person name="Theobald S."/>
            <person name="Brandl J."/>
            <person name="Frisvad J.C."/>
            <person name="Nielsen K.F."/>
            <person name="Lyhne E.K."/>
            <person name="Kogle M.E."/>
            <person name="Kuo A."/>
            <person name="Riley R."/>
            <person name="Clum A."/>
            <person name="Nolan M."/>
            <person name="Lipzen A."/>
            <person name="Salamov A."/>
            <person name="Henrissat B."/>
            <person name="Wiebenga A."/>
            <person name="De Vries R.P."/>
            <person name="Grigoriev I.V."/>
            <person name="Mortensen U.H."/>
            <person name="Andersen M.R."/>
            <person name="Baker S.E."/>
        </authorList>
    </citation>
    <scope>NUCLEOTIDE SEQUENCE [LARGE SCALE GENOMIC DNA]</scope>
    <source>
        <strain evidence="1 2">CBS 115572</strain>
    </source>
</reference>
<evidence type="ECO:0000313" key="2">
    <source>
        <dbReference type="Proteomes" id="UP000246702"/>
    </source>
</evidence>
<keyword evidence="2" id="KW-1185">Reference proteome</keyword>
<comment type="caution">
    <text evidence="1">The sequence shown here is derived from an EMBL/GenBank/DDBJ whole genome shotgun (WGS) entry which is preliminary data.</text>
</comment>
<accession>A0A317VJV0</accession>
<dbReference type="Proteomes" id="UP000246702">
    <property type="component" value="Unassembled WGS sequence"/>
</dbReference>
<protein>
    <submittedName>
        <fullName evidence="1">Uncharacterized protein</fullName>
    </submittedName>
</protein>
<dbReference type="GeneID" id="37108511"/>
<dbReference type="EMBL" id="MSFK01000032">
    <property type="protein sequence ID" value="PWY73132.1"/>
    <property type="molecule type" value="Genomic_DNA"/>
</dbReference>
<name>A0A317VJV0_9EURO</name>
<organism evidence="1 2">
    <name type="scientific">Aspergillus sclerotioniger CBS 115572</name>
    <dbReference type="NCBI Taxonomy" id="1450535"/>
    <lineage>
        <taxon>Eukaryota</taxon>
        <taxon>Fungi</taxon>
        <taxon>Dikarya</taxon>
        <taxon>Ascomycota</taxon>
        <taxon>Pezizomycotina</taxon>
        <taxon>Eurotiomycetes</taxon>
        <taxon>Eurotiomycetidae</taxon>
        <taxon>Eurotiales</taxon>
        <taxon>Aspergillaceae</taxon>
        <taxon>Aspergillus</taxon>
        <taxon>Aspergillus subgen. Circumdati</taxon>
    </lineage>
</organism>
<dbReference type="AlphaFoldDB" id="A0A317VJV0"/>
<evidence type="ECO:0000313" key="1">
    <source>
        <dbReference type="EMBL" id="PWY73132.1"/>
    </source>
</evidence>
<sequence length="66" mass="7255">MNITPFIDTILDHTLMKITMAPCTAYIICKMIVFMQGEDQVIRMGSTSSKKGCDRFIGDIRPGAGA</sequence>
<dbReference type="RefSeq" id="XP_025463397.1">
    <property type="nucleotide sequence ID" value="XM_025606368.1"/>
</dbReference>